<protein>
    <submittedName>
        <fullName evidence="1">Uncharacterized protein</fullName>
    </submittedName>
</protein>
<organism evidence="1 2">
    <name type="scientific">Leclercia adecarboxylata</name>
    <dbReference type="NCBI Taxonomy" id="83655"/>
    <lineage>
        <taxon>Bacteria</taxon>
        <taxon>Pseudomonadati</taxon>
        <taxon>Pseudomonadota</taxon>
        <taxon>Gammaproteobacteria</taxon>
        <taxon>Enterobacterales</taxon>
        <taxon>Enterobacteriaceae</taxon>
        <taxon>Leclercia</taxon>
    </lineage>
</organism>
<evidence type="ECO:0000313" key="2">
    <source>
        <dbReference type="Proteomes" id="UP000310719"/>
    </source>
</evidence>
<dbReference type="EMBL" id="LR590464">
    <property type="protein sequence ID" value="VTP83467.1"/>
    <property type="molecule type" value="Genomic_DNA"/>
</dbReference>
<name>A0A4U9IY95_9ENTR</name>
<sequence length="78" mass="8238">MNHLQQAARKAMNERDAVGLALASGGVALLPGGAQVMWGAWCWPLMPGSIYWADDAIDPANAAIAGWGKRIQYGGTEL</sequence>
<accession>A0A4U9IY95</accession>
<dbReference type="Proteomes" id="UP000310719">
    <property type="component" value="Chromosome"/>
</dbReference>
<proteinExistence type="predicted"/>
<evidence type="ECO:0000313" key="1">
    <source>
        <dbReference type="EMBL" id="VTP83467.1"/>
    </source>
</evidence>
<gene>
    <name evidence="1" type="ORF">NCTC13032_07353</name>
</gene>
<reference evidence="1 2" key="1">
    <citation type="submission" date="2019-05" db="EMBL/GenBank/DDBJ databases">
        <authorList>
            <consortium name="Pathogen Informatics"/>
        </authorList>
    </citation>
    <scope>NUCLEOTIDE SEQUENCE [LARGE SCALE GENOMIC DNA]</scope>
    <source>
        <strain evidence="1 2">NCTC13032</strain>
    </source>
</reference>
<dbReference type="AlphaFoldDB" id="A0A4U9IY95"/>